<feature type="compositionally biased region" description="Low complexity" evidence="1">
    <location>
        <begin position="33"/>
        <end position="42"/>
    </location>
</feature>
<evidence type="ECO:0000256" key="2">
    <source>
        <dbReference type="SAM" id="SignalP"/>
    </source>
</evidence>
<dbReference type="PROSITE" id="PS51257">
    <property type="entry name" value="PROKAR_LIPOPROTEIN"/>
    <property type="match status" value="1"/>
</dbReference>
<keyword evidence="5" id="KW-1185">Reference proteome</keyword>
<feature type="region of interest" description="Disordered" evidence="1">
    <location>
        <begin position="33"/>
        <end position="54"/>
    </location>
</feature>
<proteinExistence type="predicted"/>
<evidence type="ECO:0000313" key="5">
    <source>
        <dbReference type="Proteomes" id="UP000772186"/>
    </source>
</evidence>
<evidence type="ECO:0000259" key="3">
    <source>
        <dbReference type="Pfam" id="PF01841"/>
    </source>
</evidence>
<dbReference type="Gene3D" id="3.10.620.30">
    <property type="match status" value="1"/>
</dbReference>
<dbReference type="SUPFAM" id="SSF54001">
    <property type="entry name" value="Cysteine proteinases"/>
    <property type="match status" value="1"/>
</dbReference>
<dbReference type="Proteomes" id="UP000772186">
    <property type="component" value="Unassembled WGS sequence"/>
</dbReference>
<gene>
    <name evidence="4" type="ORF">LAD73_02250</name>
</gene>
<feature type="domain" description="Transglutaminase-like" evidence="3">
    <location>
        <begin position="338"/>
        <end position="428"/>
    </location>
</feature>
<feature type="chain" id="PRO_5036729891" description="Transglutaminase-like domain-containing protein" evidence="2">
    <location>
        <begin position="21"/>
        <end position="789"/>
    </location>
</feature>
<dbReference type="InterPro" id="IPR038765">
    <property type="entry name" value="Papain-like_cys_pep_sf"/>
</dbReference>
<reference evidence="4 5" key="1">
    <citation type="submission" date="2021-09" db="EMBL/GenBank/DDBJ databases">
        <title>WGS of Mycoplasma sp. Zaradi2 strains.</title>
        <authorList>
            <person name="Spergser J."/>
        </authorList>
    </citation>
    <scope>NUCLEOTIDE SEQUENCE [LARGE SCALE GENOMIC DNA]</scope>
    <source>
        <strain evidence="4 5">1331</strain>
    </source>
</reference>
<dbReference type="RefSeq" id="WP_223644746.1">
    <property type="nucleotide sequence ID" value="NZ_JAIQBY010000024.1"/>
</dbReference>
<dbReference type="InterPro" id="IPR002931">
    <property type="entry name" value="Transglutaminase-like"/>
</dbReference>
<dbReference type="NCBIfam" id="NF045980">
    <property type="entry name" value="MAG6410_fam_LP"/>
    <property type="match status" value="1"/>
</dbReference>
<dbReference type="AlphaFoldDB" id="A0A953NDK0"/>
<keyword evidence="2" id="KW-0732">Signal</keyword>
<sequence>MKNKKIRLAALSLLSSSSLITIISLSSSCLKSNNNNNDSANIQTKKNNYDNSDLKNIEGQHYRQKDEKKLDKIVSIEKKDESKLDEEPSEDNAELQESKASSSAKIESIPKPIIKNDIGTNEKKTRPLEALIPAEDLNLGNDREEGMFNEKEHQYYYRPLIKLDKDLVIKKESSESKKEAADNKENAAIHSKDGVDTIKQKILNTRYAGYNYYSHPDYHFKNDNVELKTDQSYQLQLFDKNNMPMSGVKWYLRTHYPSDFVYEPMQKTPDEVAITLSDTGLITSKKIEGQSKNYEIWAEYQGYIFKAEIKIYSVNETISLNHHELTLQKVKELTSNWKHLSNVQKALKAYEWITKNVKYVERGDFVSDQTAYSAIIEKASVCAGYAKGYKMFMDEMNIPSILLTGKVGNEWHLWNLVEIDSKWYHVDATWGAKVSQDGIQETYYNYFLISNYDIQWSRDYIKPFSLERMGTKYRAIKMDNFVIDKEGIKKLIERKLSDKTNNILELTTPFYNYDKETQQAIKEITGANPQYGRKLENRHIRNFVKYEFMLPRIDKKATKVNLEVSKFTNDKSNYIIKIKPSADIELSSKNIFVEKAFIKDVEKVSDGYLVYLENFDTFGDANINLDIFKIGYDFIIKNKSFTFNVLKHETPNVVFEGVSDRSAILKNIDESMEYRVNTGEWKSVTKNEILLDDIGATTVSIRKKETASHFASDIQLIKPYKPRDINNIVKYYGGWITGVNESMQYRLKGQEEWTNINDYKIKLPSGQYEIRVKPGINSLASEYHTVYVN</sequence>
<evidence type="ECO:0000313" key="4">
    <source>
        <dbReference type="EMBL" id="MBZ4195529.1"/>
    </source>
</evidence>
<protein>
    <recommendedName>
        <fullName evidence="3">Transglutaminase-like domain-containing protein</fullName>
    </recommendedName>
</protein>
<dbReference type="Pfam" id="PF01841">
    <property type="entry name" value="Transglut_core"/>
    <property type="match status" value="1"/>
</dbReference>
<organism evidence="4 5">
    <name type="scientific">Mycoplasma tauri</name>
    <dbReference type="NCBI Taxonomy" id="547987"/>
    <lineage>
        <taxon>Bacteria</taxon>
        <taxon>Bacillati</taxon>
        <taxon>Mycoplasmatota</taxon>
        <taxon>Mollicutes</taxon>
        <taxon>Mycoplasmataceae</taxon>
        <taxon>Mycoplasma</taxon>
    </lineage>
</organism>
<name>A0A953NDK0_9MOLU</name>
<comment type="caution">
    <text evidence="4">The sequence shown here is derived from an EMBL/GenBank/DDBJ whole genome shotgun (WGS) entry which is preliminary data.</text>
</comment>
<evidence type="ECO:0000256" key="1">
    <source>
        <dbReference type="SAM" id="MobiDB-lite"/>
    </source>
</evidence>
<feature type="signal peptide" evidence="2">
    <location>
        <begin position="1"/>
        <end position="20"/>
    </location>
</feature>
<accession>A0A953NDK0</accession>
<feature type="region of interest" description="Disordered" evidence="1">
    <location>
        <begin position="79"/>
        <end position="104"/>
    </location>
</feature>
<dbReference type="EMBL" id="JAIQBY010000024">
    <property type="protein sequence ID" value="MBZ4195529.1"/>
    <property type="molecule type" value="Genomic_DNA"/>
</dbReference>